<reference evidence="3" key="1">
    <citation type="journal article" date="2019" name="Int. J. Syst. Evol. Microbiol.">
        <title>The Global Catalogue of Microorganisms (GCM) 10K type strain sequencing project: providing services to taxonomists for standard genome sequencing and annotation.</title>
        <authorList>
            <consortium name="The Broad Institute Genomics Platform"/>
            <consortium name="The Broad Institute Genome Sequencing Center for Infectious Disease"/>
            <person name="Wu L."/>
            <person name="Ma J."/>
        </authorList>
    </citation>
    <scope>NUCLEOTIDE SEQUENCE [LARGE SCALE GENOMIC DNA]</scope>
    <source>
        <strain evidence="3">NBRC 101365</strain>
    </source>
</reference>
<dbReference type="Proteomes" id="UP001156882">
    <property type="component" value="Unassembled WGS sequence"/>
</dbReference>
<dbReference type="RefSeq" id="WP_284311146.1">
    <property type="nucleotide sequence ID" value="NZ_BSPC01000011.1"/>
</dbReference>
<sequence>MADETPSPPPTPVVEPPKRIDSTFRNGSVTAIGVVLAFSLGFLNNWASQPGNWIPEDLAAVILIAVGIFFQIWSMAGMLSVSSLEEPIYQRLVRIFLIGLTLVSVGVLVAISGDALGYSRLLLKH</sequence>
<feature type="transmembrane region" description="Helical" evidence="1">
    <location>
        <begin position="27"/>
        <end position="46"/>
    </location>
</feature>
<protein>
    <submittedName>
        <fullName evidence="2">Uncharacterized protein</fullName>
    </submittedName>
</protein>
<keyword evidence="1" id="KW-0472">Membrane</keyword>
<evidence type="ECO:0000313" key="3">
    <source>
        <dbReference type="Proteomes" id="UP001156882"/>
    </source>
</evidence>
<gene>
    <name evidence="2" type="ORF">GCM10007874_13460</name>
</gene>
<organism evidence="2 3">
    <name type="scientific">Labrys miyagiensis</name>
    <dbReference type="NCBI Taxonomy" id="346912"/>
    <lineage>
        <taxon>Bacteria</taxon>
        <taxon>Pseudomonadati</taxon>
        <taxon>Pseudomonadota</taxon>
        <taxon>Alphaproteobacteria</taxon>
        <taxon>Hyphomicrobiales</taxon>
        <taxon>Xanthobacteraceae</taxon>
        <taxon>Labrys</taxon>
    </lineage>
</organism>
<evidence type="ECO:0000313" key="2">
    <source>
        <dbReference type="EMBL" id="GLS18329.1"/>
    </source>
</evidence>
<name>A0ABQ6CHZ6_9HYPH</name>
<keyword evidence="1" id="KW-0812">Transmembrane</keyword>
<comment type="caution">
    <text evidence="2">The sequence shown here is derived from an EMBL/GenBank/DDBJ whole genome shotgun (WGS) entry which is preliminary data.</text>
</comment>
<feature type="transmembrane region" description="Helical" evidence="1">
    <location>
        <begin position="58"/>
        <end position="80"/>
    </location>
</feature>
<keyword evidence="3" id="KW-1185">Reference proteome</keyword>
<keyword evidence="1" id="KW-1133">Transmembrane helix</keyword>
<accession>A0ABQ6CHZ6</accession>
<dbReference type="EMBL" id="BSPC01000011">
    <property type="protein sequence ID" value="GLS18329.1"/>
    <property type="molecule type" value="Genomic_DNA"/>
</dbReference>
<proteinExistence type="predicted"/>
<evidence type="ECO:0000256" key="1">
    <source>
        <dbReference type="SAM" id="Phobius"/>
    </source>
</evidence>
<feature type="transmembrane region" description="Helical" evidence="1">
    <location>
        <begin position="92"/>
        <end position="113"/>
    </location>
</feature>